<comment type="subcellular location">
    <subcellularLocation>
        <location evidence="1">Secreted</location>
    </subcellularLocation>
</comment>
<evidence type="ECO:0000256" key="9">
    <source>
        <dbReference type="ARBA" id="ARBA00023295"/>
    </source>
</evidence>
<keyword evidence="16" id="KW-1185">Reference proteome</keyword>
<evidence type="ECO:0000256" key="2">
    <source>
        <dbReference type="ARBA" id="ARBA00008834"/>
    </source>
</evidence>
<dbReference type="GO" id="GO:0005576">
    <property type="term" value="C:extracellular region"/>
    <property type="evidence" value="ECO:0007669"/>
    <property type="project" value="UniProtKB-SubCell"/>
</dbReference>
<dbReference type="OrthoDB" id="187139at2759"/>
<evidence type="ECO:0000313" key="16">
    <source>
        <dbReference type="Proteomes" id="UP000799778"/>
    </source>
</evidence>
<dbReference type="EMBL" id="ML978068">
    <property type="protein sequence ID" value="KAF2017805.1"/>
    <property type="molecule type" value="Genomic_DNA"/>
</dbReference>
<name>A0A6A5XWT5_9PLEO</name>
<evidence type="ECO:0000256" key="12">
    <source>
        <dbReference type="ARBA" id="ARBA00037278"/>
    </source>
</evidence>
<dbReference type="SUPFAM" id="SSF51126">
    <property type="entry name" value="Pectin lyase-like"/>
    <property type="match status" value="1"/>
</dbReference>
<dbReference type="GO" id="GO:0000272">
    <property type="term" value="P:polysaccharide catabolic process"/>
    <property type="evidence" value="ECO:0007669"/>
    <property type="project" value="UniProtKB-KW"/>
</dbReference>
<evidence type="ECO:0000256" key="5">
    <source>
        <dbReference type="ARBA" id="ARBA00022737"/>
    </source>
</evidence>
<evidence type="ECO:0000256" key="13">
    <source>
        <dbReference type="RuleBase" id="RU361169"/>
    </source>
</evidence>
<dbReference type="RefSeq" id="XP_033386144.1">
    <property type="nucleotide sequence ID" value="XM_033531844.1"/>
</dbReference>
<evidence type="ECO:0000256" key="10">
    <source>
        <dbReference type="ARBA" id="ARBA00023316"/>
    </source>
</evidence>
<evidence type="ECO:0000313" key="15">
    <source>
        <dbReference type="EMBL" id="KAF2017805.1"/>
    </source>
</evidence>
<evidence type="ECO:0000256" key="8">
    <source>
        <dbReference type="ARBA" id="ARBA00023277"/>
    </source>
</evidence>
<keyword evidence="8" id="KW-0119">Carbohydrate metabolism</keyword>
<dbReference type="Gene3D" id="2.160.20.10">
    <property type="entry name" value="Single-stranded right-handed beta-helix, Pectin lyase-like"/>
    <property type="match status" value="1"/>
</dbReference>
<sequence length="391" mass="42517">MKVFPAFLLLFSITSSHLHKRDICNVESFHDPLIDDGPAITDALEKCGGSGSVVFPANQTFTLRSPVDLSACRACAIRIDGRITVSPDWDYWEKQFAVFLISNASAMVVDSPDSTGIIDARNFGWGGGSPPQARIPKLFSITDSSYQIHIRDLKITNSPGTAFFIGSQASAVRLYDIDIGQSTSGVREGVVIEDSNHVYVWNNTIHATDACIKVLPNTENVQVEHSTCTISIDGPLNTEPSGININFGAQSDRNWIRNVLVRGLAAVGSMNVVSFQAPPDAVPGSEFEVTNATFSEFNISGAKRAVLLEQGEVSLNATLVMFSQIKGEVETQDPEGLKCKHESDVCDFRVLDYLFTLDVEKAHDNNGTNLLQHIVAKEVQGIPDVSLSLEN</sequence>
<dbReference type="GO" id="GO:0004650">
    <property type="term" value="F:polygalacturonase activity"/>
    <property type="evidence" value="ECO:0007669"/>
    <property type="project" value="InterPro"/>
</dbReference>
<protein>
    <submittedName>
        <fullName evidence="15">Glycoside hydrolase family 28 protein</fullName>
    </submittedName>
</protein>
<evidence type="ECO:0000256" key="1">
    <source>
        <dbReference type="ARBA" id="ARBA00004613"/>
    </source>
</evidence>
<keyword evidence="10" id="KW-0961">Cell wall biogenesis/degradation</keyword>
<feature type="signal peptide" evidence="14">
    <location>
        <begin position="1"/>
        <end position="16"/>
    </location>
</feature>
<keyword evidence="3" id="KW-0964">Secreted</keyword>
<comment type="similarity">
    <text evidence="2 13">Belongs to the glycosyl hydrolase 28 family.</text>
</comment>
<keyword evidence="9 13" id="KW-0326">Glycosidase</keyword>
<dbReference type="PANTHER" id="PTHR31736">
    <property type="match status" value="1"/>
</dbReference>
<accession>A0A6A5XWT5</accession>
<gene>
    <name evidence="15" type="ORF">BU24DRAFT_460802</name>
</gene>
<evidence type="ECO:0000256" key="7">
    <source>
        <dbReference type="ARBA" id="ARBA00023180"/>
    </source>
</evidence>
<dbReference type="GeneID" id="54289241"/>
<dbReference type="InterPro" id="IPR012334">
    <property type="entry name" value="Pectin_lyas_fold"/>
</dbReference>
<keyword evidence="6 13" id="KW-0378">Hydrolase</keyword>
<dbReference type="InterPro" id="IPR011050">
    <property type="entry name" value="Pectin_lyase_fold/virulence"/>
</dbReference>
<evidence type="ECO:0000256" key="4">
    <source>
        <dbReference type="ARBA" id="ARBA00022729"/>
    </source>
</evidence>
<feature type="chain" id="PRO_5025568999" evidence="14">
    <location>
        <begin position="17"/>
        <end position="391"/>
    </location>
</feature>
<organism evidence="15 16">
    <name type="scientific">Aaosphaeria arxii CBS 175.79</name>
    <dbReference type="NCBI Taxonomy" id="1450172"/>
    <lineage>
        <taxon>Eukaryota</taxon>
        <taxon>Fungi</taxon>
        <taxon>Dikarya</taxon>
        <taxon>Ascomycota</taxon>
        <taxon>Pezizomycotina</taxon>
        <taxon>Dothideomycetes</taxon>
        <taxon>Pleosporomycetidae</taxon>
        <taxon>Pleosporales</taxon>
        <taxon>Pleosporales incertae sedis</taxon>
        <taxon>Aaosphaeria</taxon>
    </lineage>
</organism>
<evidence type="ECO:0000256" key="11">
    <source>
        <dbReference type="ARBA" id="ARBA00023326"/>
    </source>
</evidence>
<keyword evidence="7" id="KW-0325">Glycoprotein</keyword>
<proteinExistence type="inferred from homology"/>
<keyword evidence="4 14" id="KW-0732">Signal</keyword>
<reference evidence="15" key="1">
    <citation type="journal article" date="2020" name="Stud. Mycol.">
        <title>101 Dothideomycetes genomes: a test case for predicting lifestyles and emergence of pathogens.</title>
        <authorList>
            <person name="Haridas S."/>
            <person name="Albert R."/>
            <person name="Binder M."/>
            <person name="Bloem J."/>
            <person name="Labutti K."/>
            <person name="Salamov A."/>
            <person name="Andreopoulos B."/>
            <person name="Baker S."/>
            <person name="Barry K."/>
            <person name="Bills G."/>
            <person name="Bluhm B."/>
            <person name="Cannon C."/>
            <person name="Castanera R."/>
            <person name="Culley D."/>
            <person name="Daum C."/>
            <person name="Ezra D."/>
            <person name="Gonzalez J."/>
            <person name="Henrissat B."/>
            <person name="Kuo A."/>
            <person name="Liang C."/>
            <person name="Lipzen A."/>
            <person name="Lutzoni F."/>
            <person name="Magnuson J."/>
            <person name="Mondo S."/>
            <person name="Nolan M."/>
            <person name="Ohm R."/>
            <person name="Pangilinan J."/>
            <person name="Park H.-J."/>
            <person name="Ramirez L."/>
            <person name="Alfaro M."/>
            <person name="Sun H."/>
            <person name="Tritt A."/>
            <person name="Yoshinaga Y."/>
            <person name="Zwiers L.-H."/>
            <person name="Turgeon B."/>
            <person name="Goodwin S."/>
            <person name="Spatafora J."/>
            <person name="Crous P."/>
            <person name="Grigoriev I."/>
        </authorList>
    </citation>
    <scope>NUCLEOTIDE SEQUENCE</scope>
    <source>
        <strain evidence="15">CBS 175.79</strain>
    </source>
</reference>
<keyword evidence="5" id="KW-0677">Repeat</keyword>
<dbReference type="InterPro" id="IPR000743">
    <property type="entry name" value="Glyco_hydro_28"/>
</dbReference>
<comment type="function">
    <text evidence="12">Pectinolytic enzyme involved in the degradation of xylogalacturonan (xga), a galacturonan backbone heavily substituted with xylose, and which is one important component of the hairy regions of pectin. Activity requires a galacturonic acid backbone substituted with xylose.</text>
</comment>
<evidence type="ECO:0000256" key="3">
    <source>
        <dbReference type="ARBA" id="ARBA00022525"/>
    </source>
</evidence>
<keyword evidence="11" id="KW-0624">Polysaccharide degradation</keyword>
<dbReference type="AlphaFoldDB" id="A0A6A5XWT5"/>
<dbReference type="GO" id="GO:0071555">
    <property type="term" value="P:cell wall organization"/>
    <property type="evidence" value="ECO:0007669"/>
    <property type="project" value="UniProtKB-KW"/>
</dbReference>
<dbReference type="Proteomes" id="UP000799778">
    <property type="component" value="Unassembled WGS sequence"/>
</dbReference>
<dbReference type="PANTHER" id="PTHR31736:SF9">
    <property type="entry name" value="ENDO-XYLOGALACTURONAN HYDROLASE A-RELATED"/>
    <property type="match status" value="1"/>
</dbReference>
<dbReference type="Pfam" id="PF00295">
    <property type="entry name" value="Glyco_hydro_28"/>
    <property type="match status" value="1"/>
</dbReference>
<evidence type="ECO:0000256" key="14">
    <source>
        <dbReference type="SAM" id="SignalP"/>
    </source>
</evidence>
<evidence type="ECO:0000256" key="6">
    <source>
        <dbReference type="ARBA" id="ARBA00022801"/>
    </source>
</evidence>